<feature type="transmembrane region" description="Helical" evidence="1">
    <location>
        <begin position="225"/>
        <end position="242"/>
    </location>
</feature>
<feature type="transmembrane region" description="Helical" evidence="1">
    <location>
        <begin position="336"/>
        <end position="365"/>
    </location>
</feature>
<feature type="transmembrane region" description="Helical" evidence="1">
    <location>
        <begin position="29"/>
        <end position="50"/>
    </location>
</feature>
<dbReference type="AlphaFoldDB" id="A0A3P3XHB2"/>
<dbReference type="PANTHER" id="PTHR39556:SF1">
    <property type="entry name" value="PROTEIN, PUTATIVE-RELATED"/>
    <property type="match status" value="1"/>
</dbReference>
<feature type="transmembrane region" description="Helical" evidence="1">
    <location>
        <begin position="178"/>
        <end position="195"/>
    </location>
</feature>
<feature type="transmembrane region" description="Helical" evidence="1">
    <location>
        <begin position="6"/>
        <end position="22"/>
    </location>
</feature>
<feature type="transmembrane region" description="Helical" evidence="1">
    <location>
        <begin position="262"/>
        <end position="280"/>
    </location>
</feature>
<evidence type="ECO:0008006" key="3">
    <source>
        <dbReference type="Google" id="ProtNLM"/>
    </source>
</evidence>
<dbReference type="Pfam" id="PF04165">
    <property type="entry name" value="DUF401"/>
    <property type="match status" value="2"/>
</dbReference>
<organism evidence="2">
    <name type="scientific">uncultured spirochete</name>
    <dbReference type="NCBI Taxonomy" id="156406"/>
    <lineage>
        <taxon>Bacteria</taxon>
        <taxon>Pseudomonadati</taxon>
        <taxon>Spirochaetota</taxon>
        <taxon>Spirochaetia</taxon>
        <taxon>Spirochaetales</taxon>
        <taxon>environmental samples</taxon>
    </lineage>
</organism>
<dbReference type="PANTHER" id="PTHR39556">
    <property type="entry name" value="PROTEIN, PUTATIVE-RELATED"/>
    <property type="match status" value="1"/>
</dbReference>
<keyword evidence="1" id="KW-1133">Transmembrane helix</keyword>
<accession>A0A3P3XHB2</accession>
<sequence>MLEIPALAKILVIFALIVVAAARRIHLGLAAAVGGIALAIWQGMPVSAIALAVAKELTNPDLILLVILLTGIMMFSAAMKKSGAMDAFSNAIAESAPSRRIALAVAPLLIGTLPMPGGAIISAPLVGAMNDDDGRGPETLSAINYWFRHVLELVWPLFPAFILTVGLTNLSVMQLVLLNLYAPFAVFGLGLIFILPKNGKTAATMPASKTAVNTTFRDTAKFGRLVRGIAPLGMILGSYVVLDLIWELVAPGVALDAPTKSLIGRYVPVLCGLLIGSLYLRKNTKGEKIFKHSITASTIELIAVIVGIRLFSALMSAADLAHAASMELANAGIPAIFVIALLPFISGIVTGVGMGYVGLSLPIVLGLLASSDIPFKVGVVIAGAFGYSGMMLSPLHVCMVVTAQHFKTTLPATIRKFALPLGIFLVIAIAYTALLSVVLR</sequence>
<dbReference type="EMBL" id="FWDM01000014">
    <property type="protein sequence ID" value="SLM11851.1"/>
    <property type="molecule type" value="Genomic_DNA"/>
</dbReference>
<proteinExistence type="predicted"/>
<feature type="transmembrane region" description="Helical" evidence="1">
    <location>
        <begin position="62"/>
        <end position="79"/>
    </location>
</feature>
<feature type="transmembrane region" description="Helical" evidence="1">
    <location>
        <begin position="417"/>
        <end position="439"/>
    </location>
</feature>
<name>A0A3P3XHB2_9SPIR</name>
<dbReference type="InterPro" id="IPR007294">
    <property type="entry name" value="DUF401"/>
</dbReference>
<feature type="transmembrane region" description="Helical" evidence="1">
    <location>
        <begin position="377"/>
        <end position="397"/>
    </location>
</feature>
<gene>
    <name evidence="2" type="ORF">SPIROBIBN47_210100</name>
</gene>
<protein>
    <recommendedName>
        <fullName evidence="3">DUF401 family protein</fullName>
    </recommendedName>
</protein>
<evidence type="ECO:0000256" key="1">
    <source>
        <dbReference type="SAM" id="Phobius"/>
    </source>
</evidence>
<feature type="transmembrane region" description="Helical" evidence="1">
    <location>
        <begin position="301"/>
        <end position="324"/>
    </location>
</feature>
<reference evidence="2" key="1">
    <citation type="submission" date="2017-02" db="EMBL/GenBank/DDBJ databases">
        <authorList>
            <person name="Regsiter A."/>
            <person name="William W."/>
        </authorList>
    </citation>
    <scope>NUCLEOTIDE SEQUENCE</scope>
    <source>
        <strain evidence="2">Bib</strain>
    </source>
</reference>
<evidence type="ECO:0000313" key="2">
    <source>
        <dbReference type="EMBL" id="SLM11851.1"/>
    </source>
</evidence>
<keyword evidence="1" id="KW-0472">Membrane</keyword>
<keyword evidence="1" id="KW-0812">Transmembrane</keyword>